<accession>A0AA88KVH0</accession>
<proteinExistence type="predicted"/>
<feature type="region of interest" description="Disordered" evidence="1">
    <location>
        <begin position="609"/>
        <end position="631"/>
    </location>
</feature>
<keyword evidence="3" id="KW-1185">Reference proteome</keyword>
<dbReference type="PANTHER" id="PTHR45913">
    <property type="entry name" value="EPM2A-INTERACTING PROTEIN 1"/>
    <property type="match status" value="1"/>
</dbReference>
<protein>
    <submittedName>
        <fullName evidence="2">Uncharacterized protein</fullName>
    </submittedName>
</protein>
<dbReference type="AlphaFoldDB" id="A0AA88KVH0"/>
<evidence type="ECO:0000313" key="2">
    <source>
        <dbReference type="EMBL" id="KAK2703811.1"/>
    </source>
</evidence>
<dbReference type="Proteomes" id="UP001187531">
    <property type="component" value="Unassembled WGS sequence"/>
</dbReference>
<comment type="caution">
    <text evidence="2">The sequence shown here is derived from an EMBL/GenBank/DDBJ whole genome shotgun (WGS) entry which is preliminary data.</text>
</comment>
<dbReference type="EMBL" id="JAVRJZ010000067">
    <property type="protein sequence ID" value="KAK2703811.1"/>
    <property type="molecule type" value="Genomic_DNA"/>
</dbReference>
<dbReference type="PANTHER" id="PTHR45913:SF19">
    <property type="entry name" value="LOW QUALITY PROTEIN: ZINC FINGER BED DOMAIN-CONTAINING PROTEIN 5-LIKE"/>
    <property type="match status" value="1"/>
</dbReference>
<organism evidence="2 3">
    <name type="scientific">Artemia franciscana</name>
    <name type="common">Brine shrimp</name>
    <name type="synonym">Artemia sanfranciscana</name>
    <dbReference type="NCBI Taxonomy" id="6661"/>
    <lineage>
        <taxon>Eukaryota</taxon>
        <taxon>Metazoa</taxon>
        <taxon>Ecdysozoa</taxon>
        <taxon>Arthropoda</taxon>
        <taxon>Crustacea</taxon>
        <taxon>Branchiopoda</taxon>
        <taxon>Anostraca</taxon>
        <taxon>Artemiidae</taxon>
        <taxon>Artemia</taxon>
    </lineage>
</organism>
<gene>
    <name evidence="2" type="ORF">QYM36_017755</name>
</gene>
<reference evidence="2" key="1">
    <citation type="submission" date="2023-07" db="EMBL/GenBank/DDBJ databases">
        <title>Chromosome-level genome assembly of Artemia franciscana.</title>
        <authorList>
            <person name="Jo E."/>
        </authorList>
    </citation>
    <scope>NUCLEOTIDE SEQUENCE</scope>
    <source>
        <tissue evidence="2">Whole body</tissue>
    </source>
</reference>
<evidence type="ECO:0000256" key="1">
    <source>
        <dbReference type="SAM" id="MobiDB-lite"/>
    </source>
</evidence>
<name>A0AA88KVH0_ARTSF</name>
<sequence length="1214" mass="138648">MDRFLIRNNKKPNDGTQNSEPAPKKKKYDESSVKVRRYLSEYLGLGFSATKSDPVNAQCVLCGQVLANSSMKPAHMNRHLSTVHPSHVGKPIEFFKRKQEAFASNCLEIAKVASVSSKALRALYAVSYLVAKQKKPHTIAECLILPALVKVSEIIFDTKTATALQSIPVSNNTISRRIEDIASDIVMQVIEQIKLTKIFALQLDESTDVSGEAQVIVFVRYQDCSDIRENILFCQNLQSRTTGEELFKVIDKFFAEGGILWDWCLSVCSDGAAALTGKNNGLMAWIRKKNPKVKWLHCIIHRQALASKRMNAHLHETLNEAVKVINFIKTRPLNSRMFKLLCQEMGSEHQHLLLHTEVRWLSRGKILNRLFELRQEVHMFLLEQKSAFSSLFENQDWVCRLAYLADIFDKLNDLNLSMQGFRTDELSLNSKMCAFIKKLEFWLKKVQRNSVSVFPTLDKFADDSEIDNLNTICDCIREHLTKLRDELVSYFPSIMNQDRTQDWIQNPFVEDVTSSSGLSDKLTENLIELASDRALELKFQNVTVSQFWLEVKGEYKELSEIAMSALLPFGSTYLCEVSFSAMSLIKTKHRNRLIRELWLQTKMDRFLIRNNKKPNDGTQNSEPAPKKKKYDESSVKVRRYLSEYLGLGFSATKSDPVNAQCVLCGQVLANSSMKPAHMNRHLSTVHPSHVGKPIEFFKRKQEAFASNCLEIAKVASVSSKALRVLYAVSYLVAKQKKPHTIAECLILPALVKVSEIIFDTKTATALQSIPVSNNTISRRIEDIASDIVMQVIEQIKLTKIFALQLDESTDVSGEAQVIVFVRYQDCSDIRENILFCQNLQSRTTGEELFKVIDKFFAEGGILWDWCLSVCSDGAAALTGKNNGLMAWIRKKNPKVKWLHCIIHRQALASKRMNAHLHETLNEAVKVINFIKTRPLNSRMFKLLCQEMGSEHQHLLLHTEVRWLSRGKILNRLFELRQEVHMFLLEQKSAFSSLFENQDWVCRLAYLADIFDKLNDLNLSMQGFRTDELSLNSKMCAFIKKLEFWLKKVQRNSVSVFPTLDKFADDSEIDNLNTICDCIREHLTKLRDELVSYFPSIMNQDRTQDWIQNPFVEDVTSSSGLSDKLTENLIELASDRALELKFQNVTVSQFWLEVKGEYKELSEIAMSALLPFGSTYLCEVSFSAMSLIKTKHRNRLSIFLTGETGSVTNADVFEQ</sequence>
<feature type="region of interest" description="Disordered" evidence="1">
    <location>
        <begin position="1"/>
        <end position="29"/>
    </location>
</feature>
<dbReference type="InterPro" id="IPR012337">
    <property type="entry name" value="RNaseH-like_sf"/>
</dbReference>
<evidence type="ECO:0000313" key="3">
    <source>
        <dbReference type="Proteomes" id="UP001187531"/>
    </source>
</evidence>
<dbReference type="SUPFAM" id="SSF53098">
    <property type="entry name" value="Ribonuclease H-like"/>
    <property type="match status" value="2"/>
</dbReference>